<evidence type="ECO:0000256" key="1">
    <source>
        <dbReference type="ARBA" id="ARBA00009981"/>
    </source>
</evidence>
<dbReference type="InterPro" id="IPR036165">
    <property type="entry name" value="YefM-like_sf"/>
</dbReference>
<reference evidence="3" key="1">
    <citation type="submission" date="2019-01" db="EMBL/GenBank/DDBJ databases">
        <authorList>
            <consortium name="Genoscope - CEA"/>
            <person name="William W."/>
        </authorList>
    </citation>
    <scope>NUCLEOTIDE SEQUENCE</scope>
    <source>
        <strain evidence="3">CR-1</strain>
    </source>
</reference>
<name>A0A484HHE6_9BACT</name>
<dbReference type="SUPFAM" id="SSF143120">
    <property type="entry name" value="YefM-like"/>
    <property type="match status" value="1"/>
</dbReference>
<accession>A0A484HHE6</accession>
<comment type="similarity">
    <text evidence="1 2">Belongs to the phD/YefM antitoxin family.</text>
</comment>
<organism evidence="3">
    <name type="scientific">uncultured Desulfobacteraceae bacterium</name>
    <dbReference type="NCBI Taxonomy" id="218296"/>
    <lineage>
        <taxon>Bacteria</taxon>
        <taxon>Pseudomonadati</taxon>
        <taxon>Thermodesulfobacteriota</taxon>
        <taxon>Desulfobacteria</taxon>
        <taxon>Desulfobacterales</taxon>
        <taxon>Desulfobacteraceae</taxon>
        <taxon>environmental samples</taxon>
    </lineage>
</organism>
<evidence type="ECO:0000256" key="2">
    <source>
        <dbReference type="RuleBase" id="RU362080"/>
    </source>
</evidence>
<evidence type="ECO:0000313" key="3">
    <source>
        <dbReference type="EMBL" id="VEN73766.1"/>
    </source>
</evidence>
<dbReference type="AlphaFoldDB" id="A0A484HHE6"/>
<dbReference type="Pfam" id="PF02604">
    <property type="entry name" value="PhdYeFM_antitox"/>
    <property type="match status" value="1"/>
</dbReference>
<sequence length="93" mass="10318">METSAYTAARQNLAKTMEKICRDRVPMIVKRKSSNSVIIMSREDFQALEETAYLLRSPKNARRLIESIAQLENGKGTAKSGKSGVQAVVQTIC</sequence>
<gene>
    <name evidence="3" type="primary">yefM</name>
    <name evidence="3" type="ORF">EPICR_20235</name>
</gene>
<comment type="function">
    <text evidence="2">Antitoxin component of a type II toxin-antitoxin (TA) system.</text>
</comment>
<dbReference type="EMBL" id="CAACVI010000012">
    <property type="protein sequence ID" value="VEN73766.1"/>
    <property type="molecule type" value="Genomic_DNA"/>
</dbReference>
<dbReference type="PANTHER" id="PTHR33713:SF6">
    <property type="entry name" value="ANTITOXIN YEFM"/>
    <property type="match status" value="1"/>
</dbReference>
<dbReference type="InterPro" id="IPR006442">
    <property type="entry name" value="Antitoxin_Phd/YefM"/>
</dbReference>
<proteinExistence type="inferred from homology"/>
<dbReference type="Gene3D" id="6.10.250.330">
    <property type="match status" value="1"/>
</dbReference>
<dbReference type="PANTHER" id="PTHR33713">
    <property type="entry name" value="ANTITOXIN YAFN-RELATED"/>
    <property type="match status" value="1"/>
</dbReference>
<dbReference type="InterPro" id="IPR051405">
    <property type="entry name" value="phD/YefM_antitoxin"/>
</dbReference>
<dbReference type="Gene3D" id="3.40.1620.10">
    <property type="entry name" value="YefM-like domain"/>
    <property type="match status" value="1"/>
</dbReference>
<protein>
    <recommendedName>
        <fullName evidence="2">Antitoxin</fullName>
    </recommendedName>
</protein>